<proteinExistence type="predicted"/>
<sequence>MHDPACEFYIVSPLRAHCFLREVNTHDLAFVVRQVPLLWYKMAEEISHDPIVQMDENDPNVSKKTPMPSSRSHVQHSGLDNTNMHALRLFHAIVYDMHVDYSVTFWTELYEKVISKRTSKKPLYVPYQRFLQLIVRSMFRSNRDIPKRSHHEFAPEFEMRYLQNQKKTFAYSMPIPAALLFYVDTNSECIKENRESMGMVELTIHTLGSNLRRVESVRVPETMGVQRRGELRENCERGTGGSQDSQPEVVGTSAQVANRLEVSTSQPERTIIHQSKTIPSATSEQQEKNIHDANDEDENLQHSFGFLDDVSLHPENMEIDTTATNIQNVLGDIKRNEGVEVENSDNVRKSVIVENIQDISSPLMHLHTSTTHSIASQQALVSSLHRDITHTLSSFHSESLGTENRAQLPQSSLSFYAQSTLAPIALSTSIPRTLIQSFATIGCLSDPIETPVAASQSGQRGSGGSHVIATTMPAMNTGHTVESPTVVRTGSLSDPGVIFPDFMSKEFLNGALKVFEDRMAAKFMEELGKLVDLSVEELKSLLYAKLLSQAPTDESDADLIAVDKSSSRFLQGSARKRHDHDSERAQGETEREGDTEMVDIGDDEPVDVVEGEGMKLVLYVNEYVEPLDEKHVVATREQIMQLIGLETIFAIDLSSDEETSANENILDILTLSQDDIQLSPVKHDLPETTRETLEIPTFKDINIIKPSNQPRNIPSPGVSYHPKEYQEEYARMMSWVRRLEKYVKNKSGIVIVKKVRLVKFQRIWYPVFHVQTRDLTECELSETEFAFLNVDDIEYLYPIFRNMTVRPENIIFALEAVKSFMRRQVNYTYCYDVEGELHVLLFSKFSDVTLKEKIMRGIYNWY</sequence>
<reference evidence="1 2" key="2">
    <citation type="journal article" date="2022" name="Mol. Ecol. Resour.">
        <title>The genomes of chicory, endive, great burdock and yacon provide insights into Asteraceae paleo-polyploidization history and plant inulin production.</title>
        <authorList>
            <person name="Fan W."/>
            <person name="Wang S."/>
            <person name="Wang H."/>
            <person name="Wang A."/>
            <person name="Jiang F."/>
            <person name="Liu H."/>
            <person name="Zhao H."/>
            <person name="Xu D."/>
            <person name="Zhang Y."/>
        </authorList>
    </citation>
    <scope>NUCLEOTIDE SEQUENCE [LARGE SCALE GENOMIC DNA]</scope>
    <source>
        <strain evidence="2">cv. Niubang</strain>
    </source>
</reference>
<dbReference type="Proteomes" id="UP001055879">
    <property type="component" value="Linkage Group LG01"/>
</dbReference>
<dbReference type="EMBL" id="CM042047">
    <property type="protein sequence ID" value="KAI3771103.1"/>
    <property type="molecule type" value="Genomic_DNA"/>
</dbReference>
<reference evidence="2" key="1">
    <citation type="journal article" date="2022" name="Mol. Ecol. Resour.">
        <title>The genomes of chicory, endive, great burdock and yacon provide insights into Asteraceae palaeo-polyploidization history and plant inulin production.</title>
        <authorList>
            <person name="Fan W."/>
            <person name="Wang S."/>
            <person name="Wang H."/>
            <person name="Wang A."/>
            <person name="Jiang F."/>
            <person name="Liu H."/>
            <person name="Zhao H."/>
            <person name="Xu D."/>
            <person name="Zhang Y."/>
        </authorList>
    </citation>
    <scope>NUCLEOTIDE SEQUENCE [LARGE SCALE GENOMIC DNA]</scope>
    <source>
        <strain evidence="2">cv. Niubang</strain>
    </source>
</reference>
<comment type="caution">
    <text evidence="1">The sequence shown here is derived from an EMBL/GenBank/DDBJ whole genome shotgun (WGS) entry which is preliminary data.</text>
</comment>
<gene>
    <name evidence="1" type="ORF">L6452_02259</name>
</gene>
<name>A0ACB9FJK4_ARCLA</name>
<protein>
    <submittedName>
        <fullName evidence="1">Uncharacterized protein</fullName>
    </submittedName>
</protein>
<accession>A0ACB9FJK4</accession>
<organism evidence="1 2">
    <name type="scientific">Arctium lappa</name>
    <name type="common">Greater burdock</name>
    <name type="synonym">Lappa major</name>
    <dbReference type="NCBI Taxonomy" id="4217"/>
    <lineage>
        <taxon>Eukaryota</taxon>
        <taxon>Viridiplantae</taxon>
        <taxon>Streptophyta</taxon>
        <taxon>Embryophyta</taxon>
        <taxon>Tracheophyta</taxon>
        <taxon>Spermatophyta</taxon>
        <taxon>Magnoliopsida</taxon>
        <taxon>eudicotyledons</taxon>
        <taxon>Gunneridae</taxon>
        <taxon>Pentapetalae</taxon>
        <taxon>asterids</taxon>
        <taxon>campanulids</taxon>
        <taxon>Asterales</taxon>
        <taxon>Asteraceae</taxon>
        <taxon>Carduoideae</taxon>
        <taxon>Cardueae</taxon>
        <taxon>Arctiinae</taxon>
        <taxon>Arctium</taxon>
    </lineage>
</organism>
<keyword evidence="2" id="KW-1185">Reference proteome</keyword>
<evidence type="ECO:0000313" key="2">
    <source>
        <dbReference type="Proteomes" id="UP001055879"/>
    </source>
</evidence>
<evidence type="ECO:0000313" key="1">
    <source>
        <dbReference type="EMBL" id="KAI3771103.1"/>
    </source>
</evidence>